<comment type="subcellular location">
    <subcellularLocation>
        <location evidence="1">Cell membrane</location>
        <topology evidence="1">Peripheral membrane protein</topology>
    </subcellularLocation>
</comment>
<protein>
    <submittedName>
        <fullName evidence="8">Amino acid abc transporter, atp-binding protein</fullName>
    </submittedName>
</protein>
<feature type="domain" description="ABC transporter" evidence="7">
    <location>
        <begin position="2"/>
        <end position="240"/>
    </location>
</feature>
<evidence type="ECO:0000256" key="4">
    <source>
        <dbReference type="ARBA" id="ARBA00022741"/>
    </source>
</evidence>
<dbReference type="GO" id="GO:0015424">
    <property type="term" value="F:ABC-type amino acid transporter activity"/>
    <property type="evidence" value="ECO:0007669"/>
    <property type="project" value="InterPro"/>
</dbReference>
<dbReference type="PROSITE" id="PS00211">
    <property type="entry name" value="ABC_TRANSPORTER_1"/>
    <property type="match status" value="1"/>
</dbReference>
<evidence type="ECO:0000256" key="1">
    <source>
        <dbReference type="ARBA" id="ARBA00004202"/>
    </source>
</evidence>
<dbReference type="InterPro" id="IPR003439">
    <property type="entry name" value="ABC_transporter-like_ATP-bd"/>
</dbReference>
<dbReference type="InterPro" id="IPR017871">
    <property type="entry name" value="ABC_transporter-like_CS"/>
</dbReference>
<evidence type="ECO:0000256" key="3">
    <source>
        <dbReference type="ARBA" id="ARBA00022475"/>
    </source>
</evidence>
<evidence type="ECO:0000256" key="6">
    <source>
        <dbReference type="ARBA" id="ARBA00023136"/>
    </source>
</evidence>
<dbReference type="InterPro" id="IPR030679">
    <property type="entry name" value="ABC_ATPase_HisP-typ"/>
</dbReference>
<keyword evidence="2" id="KW-0813">Transport</keyword>
<keyword evidence="5 8" id="KW-0067">ATP-binding</keyword>
<dbReference type="PROSITE" id="PS50893">
    <property type="entry name" value="ABC_TRANSPORTER_2"/>
    <property type="match status" value="1"/>
</dbReference>
<dbReference type="InterPro" id="IPR027417">
    <property type="entry name" value="P-loop_NTPase"/>
</dbReference>
<dbReference type="EMBL" id="AYGX02000169">
    <property type="protein sequence ID" value="KRO23246.1"/>
    <property type="molecule type" value="Genomic_DNA"/>
</dbReference>
<comment type="caution">
    <text evidence="8">The sequence shown here is derived from an EMBL/GenBank/DDBJ whole genome shotgun (WGS) entry which is preliminary data.</text>
</comment>
<proteinExistence type="predicted"/>
<dbReference type="Gene3D" id="3.40.50.300">
    <property type="entry name" value="P-loop containing nucleotide triphosphate hydrolases"/>
    <property type="match status" value="1"/>
</dbReference>
<keyword evidence="3" id="KW-1003">Cell membrane</keyword>
<reference evidence="8 9" key="1">
    <citation type="journal article" date="2015" name="Genome Announc.">
        <title>Expanding the biotechnology potential of lactobacilli through comparative genomics of 213 strains and associated genera.</title>
        <authorList>
            <person name="Sun Z."/>
            <person name="Harris H.M."/>
            <person name="McCann A."/>
            <person name="Guo C."/>
            <person name="Argimon S."/>
            <person name="Zhang W."/>
            <person name="Yang X."/>
            <person name="Jeffery I.B."/>
            <person name="Cooney J.C."/>
            <person name="Kagawa T.F."/>
            <person name="Liu W."/>
            <person name="Song Y."/>
            <person name="Salvetti E."/>
            <person name="Wrobel A."/>
            <person name="Rasinkangas P."/>
            <person name="Parkhill J."/>
            <person name="Rea M.C."/>
            <person name="O'Sullivan O."/>
            <person name="Ritari J."/>
            <person name="Douillard F.P."/>
            <person name="Paul Ross R."/>
            <person name="Yang R."/>
            <person name="Briner A.E."/>
            <person name="Felis G.E."/>
            <person name="de Vos W.M."/>
            <person name="Barrangou R."/>
            <person name="Klaenhammer T.R."/>
            <person name="Caufield P.W."/>
            <person name="Cui Y."/>
            <person name="Zhang H."/>
            <person name="O'Toole P.W."/>
        </authorList>
    </citation>
    <scope>NUCLEOTIDE SEQUENCE [LARGE SCALE GENOMIC DNA]</scope>
    <source>
        <strain evidence="8 9">DSM 21115</strain>
    </source>
</reference>
<evidence type="ECO:0000259" key="7">
    <source>
        <dbReference type="PROSITE" id="PS50893"/>
    </source>
</evidence>
<accession>A0A0R2NBG3</accession>
<dbReference type="GO" id="GO:0016887">
    <property type="term" value="F:ATP hydrolysis activity"/>
    <property type="evidence" value="ECO:0007669"/>
    <property type="project" value="InterPro"/>
</dbReference>
<dbReference type="InterPro" id="IPR050086">
    <property type="entry name" value="MetN_ABC_transporter-like"/>
</dbReference>
<keyword evidence="9" id="KW-1185">Reference proteome</keyword>
<evidence type="ECO:0000313" key="8">
    <source>
        <dbReference type="EMBL" id="KRO23246.1"/>
    </source>
</evidence>
<organism evidence="8 9">
    <name type="scientific">Lactiplantibacillus fabifermentans DSM 21115</name>
    <dbReference type="NCBI Taxonomy" id="1413187"/>
    <lineage>
        <taxon>Bacteria</taxon>
        <taxon>Bacillati</taxon>
        <taxon>Bacillota</taxon>
        <taxon>Bacilli</taxon>
        <taxon>Lactobacillales</taxon>
        <taxon>Lactobacillaceae</taxon>
        <taxon>Lactiplantibacillus</taxon>
    </lineage>
</organism>
<gene>
    <name evidence="8" type="ORF">DY78_GL001845</name>
</gene>
<sequence length="253" mass="27974">MIKLENVNKTFGDHPALADINTEFKEHQTTVIVGPSGSGKSTLLRSLNLLEHPESGQYHFDDETIDFSKPITSKTVLELRRKTGMVFQDYNLFPHLTVVKNVMEGPIQVLKQSSADAKKTALDLLDKVGLADKAESFPSQLSGGQQQRVAIARSLAMNPEYILLDEPTSALDPELEAGVLRVLLELAQEKDSMIIVTHNLEFARAVADKILFVENGKILFDGTPAEFFKQPTQRIADFLAAMTFTTISDKAES</sequence>
<evidence type="ECO:0000313" key="9">
    <source>
        <dbReference type="Proteomes" id="UP000050920"/>
    </source>
</evidence>
<dbReference type="Pfam" id="PF00005">
    <property type="entry name" value="ABC_tran"/>
    <property type="match status" value="1"/>
</dbReference>
<dbReference type="AlphaFoldDB" id="A0A0R2NBG3"/>
<dbReference type="SUPFAM" id="SSF52540">
    <property type="entry name" value="P-loop containing nucleoside triphosphate hydrolases"/>
    <property type="match status" value="1"/>
</dbReference>
<dbReference type="GO" id="GO:0005886">
    <property type="term" value="C:plasma membrane"/>
    <property type="evidence" value="ECO:0007669"/>
    <property type="project" value="UniProtKB-SubCell"/>
</dbReference>
<dbReference type="GO" id="GO:0005524">
    <property type="term" value="F:ATP binding"/>
    <property type="evidence" value="ECO:0007669"/>
    <property type="project" value="UniProtKB-KW"/>
</dbReference>
<dbReference type="InterPro" id="IPR003593">
    <property type="entry name" value="AAA+_ATPase"/>
</dbReference>
<name>A0A0R2NBG3_9LACO</name>
<evidence type="ECO:0000256" key="5">
    <source>
        <dbReference type="ARBA" id="ARBA00022840"/>
    </source>
</evidence>
<dbReference type="PANTHER" id="PTHR43166:SF35">
    <property type="entry name" value="L-CYSTINE IMPORT ATP-BINDING PROTEIN TCYN"/>
    <property type="match status" value="1"/>
</dbReference>
<keyword evidence="6" id="KW-0472">Membrane</keyword>
<keyword evidence="4" id="KW-0547">Nucleotide-binding</keyword>
<dbReference type="PIRSF" id="PIRSF039085">
    <property type="entry name" value="ABC_ATPase_HisP"/>
    <property type="match status" value="1"/>
</dbReference>
<dbReference type="RefSeq" id="WP_024623888.1">
    <property type="nucleotide sequence ID" value="NZ_AYGX02000169.1"/>
</dbReference>
<dbReference type="Proteomes" id="UP000050920">
    <property type="component" value="Unassembled WGS sequence"/>
</dbReference>
<dbReference type="SMART" id="SM00382">
    <property type="entry name" value="AAA"/>
    <property type="match status" value="1"/>
</dbReference>
<evidence type="ECO:0000256" key="2">
    <source>
        <dbReference type="ARBA" id="ARBA00022448"/>
    </source>
</evidence>
<dbReference type="PANTHER" id="PTHR43166">
    <property type="entry name" value="AMINO ACID IMPORT ATP-BINDING PROTEIN"/>
    <property type="match status" value="1"/>
</dbReference>